<dbReference type="EMBL" id="LCRI01000012">
    <property type="protein sequence ID" value="KKW32836.1"/>
    <property type="molecule type" value="Genomic_DNA"/>
</dbReference>
<dbReference type="SUPFAM" id="SSF161093">
    <property type="entry name" value="MgtE membrane domain-like"/>
    <property type="match status" value="1"/>
</dbReference>
<dbReference type="GO" id="GO:0008324">
    <property type="term" value="F:monoatomic cation transmembrane transporter activity"/>
    <property type="evidence" value="ECO:0007669"/>
    <property type="project" value="InterPro"/>
</dbReference>
<proteinExistence type="inferred from homology"/>
<keyword evidence="6 8" id="KW-1133">Transmembrane helix</keyword>
<evidence type="ECO:0000313" key="10">
    <source>
        <dbReference type="EMBL" id="KKW32836.1"/>
    </source>
</evidence>
<dbReference type="PANTHER" id="PTHR41394:SF5">
    <property type="entry name" value="SLC41A_MGTE INTEGRAL MEMBRANE DOMAIN-CONTAINING PROTEIN"/>
    <property type="match status" value="1"/>
</dbReference>
<evidence type="ECO:0000259" key="9">
    <source>
        <dbReference type="Pfam" id="PF01769"/>
    </source>
</evidence>
<name>A0A0G1XPG5_9BACT</name>
<keyword evidence="7 8" id="KW-0472">Membrane</keyword>
<dbReference type="PANTHER" id="PTHR41394">
    <property type="entry name" value="MAGNESIUM TRANSPORTER MGTE"/>
    <property type="match status" value="1"/>
</dbReference>
<dbReference type="Pfam" id="PF01769">
    <property type="entry name" value="MgtE"/>
    <property type="match status" value="1"/>
</dbReference>
<sequence>MDKRKTEANEPCYNPYMKGGKEQRKGIMRYADDDRYSVRVLALMRIPTLVFGLGLGIAMSFIVSRFEEVLAQNIALAFFIPFVVYMADAVGAQTRDIYVRDLKSGKASFRTYVAKETVLGLILGVLFGGASWAIVGCWFGFGQLAQTVGLAMGASVGVAPFITLVVAEILELEHQDPAVGAGPIATVILDTVTVIVYGLVASLIFLG</sequence>
<keyword evidence="3" id="KW-0813">Transport</keyword>
<reference evidence="10 11" key="1">
    <citation type="journal article" date="2015" name="Nature">
        <title>rRNA introns, odd ribosomes, and small enigmatic genomes across a large radiation of phyla.</title>
        <authorList>
            <person name="Brown C.T."/>
            <person name="Hug L.A."/>
            <person name="Thomas B.C."/>
            <person name="Sharon I."/>
            <person name="Castelle C.J."/>
            <person name="Singh A."/>
            <person name="Wilkins M.J."/>
            <person name="Williams K.H."/>
            <person name="Banfield J.F."/>
        </authorList>
    </citation>
    <scope>NUCLEOTIDE SEQUENCE [LARGE SCALE GENOMIC DNA]</scope>
</reference>
<dbReference type="InterPro" id="IPR036739">
    <property type="entry name" value="SLC41_membr_dom_sf"/>
</dbReference>
<feature type="transmembrane region" description="Helical" evidence="8">
    <location>
        <begin position="69"/>
        <end position="87"/>
    </location>
</feature>
<organism evidence="10 11">
    <name type="scientific">Candidatus Uhrbacteria bacterium GW2011_GWA2_53_10</name>
    <dbReference type="NCBI Taxonomy" id="1618980"/>
    <lineage>
        <taxon>Bacteria</taxon>
        <taxon>Candidatus Uhriibacteriota</taxon>
    </lineage>
</organism>
<evidence type="ECO:0000256" key="1">
    <source>
        <dbReference type="ARBA" id="ARBA00004141"/>
    </source>
</evidence>
<feature type="transmembrane region" description="Helical" evidence="8">
    <location>
        <begin position="182"/>
        <end position="206"/>
    </location>
</feature>
<gene>
    <name evidence="10" type="ORF">UY77_C0012G0003</name>
</gene>
<evidence type="ECO:0000256" key="6">
    <source>
        <dbReference type="ARBA" id="ARBA00022989"/>
    </source>
</evidence>
<evidence type="ECO:0000256" key="4">
    <source>
        <dbReference type="ARBA" id="ARBA00022692"/>
    </source>
</evidence>
<dbReference type="Proteomes" id="UP000034711">
    <property type="component" value="Unassembled WGS sequence"/>
</dbReference>
<evidence type="ECO:0000313" key="11">
    <source>
        <dbReference type="Proteomes" id="UP000034711"/>
    </source>
</evidence>
<feature type="domain" description="SLC41A/MgtE integral membrane" evidence="9">
    <location>
        <begin position="80"/>
        <end position="198"/>
    </location>
</feature>
<evidence type="ECO:0000256" key="7">
    <source>
        <dbReference type="ARBA" id="ARBA00023136"/>
    </source>
</evidence>
<keyword evidence="5" id="KW-0460">Magnesium</keyword>
<dbReference type="InterPro" id="IPR006667">
    <property type="entry name" value="SLC41_membr_dom"/>
</dbReference>
<feature type="transmembrane region" description="Helical" evidence="8">
    <location>
        <begin position="38"/>
        <end position="63"/>
    </location>
</feature>
<comment type="caution">
    <text evidence="10">The sequence shown here is derived from an EMBL/GenBank/DDBJ whole genome shotgun (WGS) entry which is preliminary data.</text>
</comment>
<evidence type="ECO:0000256" key="8">
    <source>
        <dbReference type="SAM" id="Phobius"/>
    </source>
</evidence>
<protein>
    <submittedName>
        <fullName evidence="10">CBS domain-containing protein</fullName>
    </submittedName>
</protein>
<feature type="transmembrane region" description="Helical" evidence="8">
    <location>
        <begin position="147"/>
        <end position="170"/>
    </location>
</feature>
<comment type="subcellular location">
    <subcellularLocation>
        <location evidence="1">Membrane</location>
        <topology evidence="1">Multi-pass membrane protein</topology>
    </subcellularLocation>
</comment>
<dbReference type="AlphaFoldDB" id="A0A0G1XPG5"/>
<keyword evidence="4 8" id="KW-0812">Transmembrane</keyword>
<accession>A0A0G1XPG5</accession>
<dbReference type="Gene3D" id="1.10.357.20">
    <property type="entry name" value="SLC41 divalent cation transporters, integral membrane domain"/>
    <property type="match status" value="1"/>
</dbReference>
<evidence type="ECO:0000256" key="5">
    <source>
        <dbReference type="ARBA" id="ARBA00022842"/>
    </source>
</evidence>
<evidence type="ECO:0000256" key="2">
    <source>
        <dbReference type="ARBA" id="ARBA00009749"/>
    </source>
</evidence>
<dbReference type="GO" id="GO:0016020">
    <property type="term" value="C:membrane"/>
    <property type="evidence" value="ECO:0007669"/>
    <property type="project" value="UniProtKB-SubCell"/>
</dbReference>
<feature type="transmembrane region" description="Helical" evidence="8">
    <location>
        <begin position="118"/>
        <end position="141"/>
    </location>
</feature>
<comment type="similarity">
    <text evidence="2">Belongs to the SLC41A transporter family.</text>
</comment>
<evidence type="ECO:0000256" key="3">
    <source>
        <dbReference type="ARBA" id="ARBA00022448"/>
    </source>
</evidence>